<dbReference type="EMBL" id="KL584709">
    <property type="protein sequence ID" value="KEQ73343.1"/>
    <property type="molecule type" value="Genomic_DNA"/>
</dbReference>
<dbReference type="HOGENOM" id="CLU_1299479_0_0_1"/>
<evidence type="ECO:0000313" key="2">
    <source>
        <dbReference type="EMBL" id="KEQ73343.1"/>
    </source>
</evidence>
<feature type="region of interest" description="Disordered" evidence="1">
    <location>
        <begin position="146"/>
        <end position="174"/>
    </location>
</feature>
<evidence type="ECO:0000256" key="1">
    <source>
        <dbReference type="SAM" id="MobiDB-lite"/>
    </source>
</evidence>
<gene>
    <name evidence="2" type="ORF">M436DRAFT_46009</name>
</gene>
<keyword evidence="3" id="KW-1185">Reference proteome</keyword>
<accession>A0A074WJU1</accession>
<name>A0A074WJU1_9PEZI</name>
<feature type="non-terminal residue" evidence="2">
    <location>
        <position position="1"/>
    </location>
</feature>
<proteinExistence type="predicted"/>
<sequence>LRTIHTHPRSFDRYITQNESNVTRWQPQMRGPPLQPACWPSPNESIYQSPRYPQMRDQPPHPQAQHNLQARRYNYPRPPGIDDAAEVPMLGDYRPQNDFVPVGVVASAGSRFPYAAPPIHPQYINYDHTQHPHDRLNIHLSAPPPHREPVSVQGPSAQHFSPGPTLKPDQDTQSLLDNKTNLEKMRRERELVFQKAAAELDQARRDTGTSVSTNKAWEDAWEVLRDSMTKM</sequence>
<dbReference type="Proteomes" id="UP000027730">
    <property type="component" value="Unassembled WGS sequence"/>
</dbReference>
<reference evidence="2 3" key="1">
    <citation type="journal article" date="2014" name="BMC Genomics">
        <title>Genome sequencing of four Aureobasidium pullulans varieties: biotechnological potential, stress tolerance, and description of new species.</title>
        <authorList>
            <person name="Gostin Ar C."/>
            <person name="Ohm R.A."/>
            <person name="Kogej T."/>
            <person name="Sonjak S."/>
            <person name="Turk M."/>
            <person name="Zajc J."/>
            <person name="Zalar P."/>
            <person name="Grube M."/>
            <person name="Sun H."/>
            <person name="Han J."/>
            <person name="Sharma A."/>
            <person name="Chiniquy J."/>
            <person name="Ngan C.Y."/>
            <person name="Lipzen A."/>
            <person name="Barry K."/>
            <person name="Grigoriev I.V."/>
            <person name="Gunde-Cimerman N."/>
        </authorList>
    </citation>
    <scope>NUCLEOTIDE SEQUENCE [LARGE SCALE GENOMIC DNA]</scope>
    <source>
        <strain evidence="2 3">CBS 147.97</strain>
    </source>
</reference>
<dbReference type="GeneID" id="25410426"/>
<organism evidence="2 3">
    <name type="scientific">Aureobasidium namibiae CBS 147.97</name>
    <dbReference type="NCBI Taxonomy" id="1043004"/>
    <lineage>
        <taxon>Eukaryota</taxon>
        <taxon>Fungi</taxon>
        <taxon>Dikarya</taxon>
        <taxon>Ascomycota</taxon>
        <taxon>Pezizomycotina</taxon>
        <taxon>Dothideomycetes</taxon>
        <taxon>Dothideomycetidae</taxon>
        <taxon>Dothideales</taxon>
        <taxon>Saccotheciaceae</taxon>
        <taxon>Aureobasidium</taxon>
    </lineage>
</organism>
<dbReference type="OrthoDB" id="3937658at2759"/>
<dbReference type="AlphaFoldDB" id="A0A074WJU1"/>
<protein>
    <submittedName>
        <fullName evidence="2">Uncharacterized protein</fullName>
    </submittedName>
</protein>
<evidence type="ECO:0000313" key="3">
    <source>
        <dbReference type="Proteomes" id="UP000027730"/>
    </source>
</evidence>
<dbReference type="RefSeq" id="XP_013427410.1">
    <property type="nucleotide sequence ID" value="XM_013571956.1"/>
</dbReference>